<accession>A0ABW3C3Z1</accession>
<keyword evidence="2" id="KW-1133">Transmembrane helix</keyword>
<sequence>MMAKPPESNWKVGTGMEDDAPMPSAPQPPRSAAARGGGRRLVVTIVIIIVVAAVLGYFVVDILETATSAMKGR</sequence>
<protein>
    <submittedName>
        <fullName evidence="3">Uncharacterized protein</fullName>
    </submittedName>
</protein>
<feature type="region of interest" description="Disordered" evidence="1">
    <location>
        <begin position="1"/>
        <end position="37"/>
    </location>
</feature>
<keyword evidence="2" id="KW-0812">Transmembrane</keyword>
<name>A0ABW3C3Z1_SPHXN</name>
<comment type="caution">
    <text evidence="3">The sequence shown here is derived from an EMBL/GenBank/DDBJ whole genome shotgun (WGS) entry which is preliminary data.</text>
</comment>
<dbReference type="Proteomes" id="UP001597124">
    <property type="component" value="Unassembled WGS sequence"/>
</dbReference>
<keyword evidence="4" id="KW-1185">Reference proteome</keyword>
<proteinExistence type="predicted"/>
<keyword evidence="2" id="KW-0472">Membrane</keyword>
<dbReference type="EMBL" id="JBHTIK010000008">
    <property type="protein sequence ID" value="MFD0849193.1"/>
    <property type="molecule type" value="Genomic_DNA"/>
</dbReference>
<reference evidence="4" key="1">
    <citation type="journal article" date="2019" name="Int. J. Syst. Evol. Microbiol.">
        <title>The Global Catalogue of Microorganisms (GCM) 10K type strain sequencing project: providing services to taxonomists for standard genome sequencing and annotation.</title>
        <authorList>
            <consortium name="The Broad Institute Genomics Platform"/>
            <consortium name="The Broad Institute Genome Sequencing Center for Infectious Disease"/>
            <person name="Wu L."/>
            <person name="Ma J."/>
        </authorList>
    </citation>
    <scope>NUCLEOTIDE SEQUENCE [LARGE SCALE GENOMIC DNA]</scope>
    <source>
        <strain evidence="4">CCUG 52537</strain>
    </source>
</reference>
<evidence type="ECO:0000313" key="4">
    <source>
        <dbReference type="Proteomes" id="UP001597124"/>
    </source>
</evidence>
<feature type="transmembrane region" description="Helical" evidence="2">
    <location>
        <begin position="41"/>
        <end position="60"/>
    </location>
</feature>
<gene>
    <name evidence="3" type="ORF">ACFQ00_12720</name>
</gene>
<evidence type="ECO:0000256" key="1">
    <source>
        <dbReference type="SAM" id="MobiDB-lite"/>
    </source>
</evidence>
<organism evidence="3 4">
    <name type="scientific">Sphingosinicella xenopeptidilytica</name>
    <dbReference type="NCBI Taxonomy" id="364098"/>
    <lineage>
        <taxon>Bacteria</taxon>
        <taxon>Pseudomonadati</taxon>
        <taxon>Pseudomonadota</taxon>
        <taxon>Alphaproteobacteria</taxon>
        <taxon>Sphingomonadales</taxon>
        <taxon>Sphingosinicellaceae</taxon>
        <taxon>Sphingosinicella</taxon>
    </lineage>
</organism>
<evidence type="ECO:0000313" key="3">
    <source>
        <dbReference type="EMBL" id="MFD0849193.1"/>
    </source>
</evidence>
<dbReference type="RefSeq" id="WP_381491357.1">
    <property type="nucleotide sequence ID" value="NZ_JBHTIK010000008.1"/>
</dbReference>
<evidence type="ECO:0000256" key="2">
    <source>
        <dbReference type="SAM" id="Phobius"/>
    </source>
</evidence>